<evidence type="ECO:0000313" key="5">
    <source>
        <dbReference type="EMBL" id="HGZ11554.1"/>
    </source>
</evidence>
<dbReference type="Pfam" id="PF05193">
    <property type="entry name" value="Peptidase_M16_C"/>
    <property type="match status" value="1"/>
</dbReference>
<dbReference type="EMBL" id="DTKJ01000039">
    <property type="protein sequence ID" value="HGZ11554.1"/>
    <property type="molecule type" value="Genomic_DNA"/>
</dbReference>
<feature type="region of interest" description="Disordered" evidence="2">
    <location>
        <begin position="257"/>
        <end position="280"/>
    </location>
</feature>
<feature type="domain" description="Peptidase M16 C-terminal" evidence="4">
    <location>
        <begin position="218"/>
        <end position="398"/>
    </location>
</feature>
<dbReference type="PANTHER" id="PTHR11851">
    <property type="entry name" value="METALLOPROTEASE"/>
    <property type="match status" value="1"/>
</dbReference>
<sequence length="477" mass="53225">MAPLAGLSPAPTGGLPGERWARGISPKIQPRGVSVMTRAEPLNLSGWQPAIDIVPYRLENGLHLLVVPDESLPVVSLQLHYQVGSRNELPGITGISHLFEHLMFRGTKELGPEEFARLLQAKGGEINAFTTKDHTSYFENLPKEHLELALSLEVDRLANLKLDEENFQTEKEVVISERKLRSVDSPFGLVEEQLYSLAYTQHPYQWPVIGRAQDLRRLTLADCLAYYRTYYHPGNLTVVIAGDVRPEEARELVEKHFGSLKSPGSPAPLEVREPPQRGERRSVFKKVSQVEAFFAGFHVVGLDHPDIYPLTLLAVVLSGGRASRLYQEFVRPGRAADLEAYLAPPPWSARDPDLFLIRAVAAPGTDLAGLEADLWSSLERLKTEGLQEAELARAKKILKAQTVQGLAQNFYRGLMVGLFYLKTGDAQRINGLLQYYEQVTRDDLIRVARNYLREDNRSVVILKPVSAEESLALGELA</sequence>
<dbReference type="GO" id="GO:0046872">
    <property type="term" value="F:metal ion binding"/>
    <property type="evidence" value="ECO:0007669"/>
    <property type="project" value="InterPro"/>
</dbReference>
<name>A0A7C5ALF6_9BACT</name>
<dbReference type="InterPro" id="IPR007863">
    <property type="entry name" value="Peptidase_M16_C"/>
</dbReference>
<reference evidence="5" key="1">
    <citation type="journal article" date="2020" name="mSystems">
        <title>Genome- and Community-Level Interaction Insights into Carbon Utilization and Element Cycling Functions of Hydrothermarchaeota in Hydrothermal Sediment.</title>
        <authorList>
            <person name="Zhou Z."/>
            <person name="Liu Y."/>
            <person name="Xu W."/>
            <person name="Pan J."/>
            <person name="Luo Z.H."/>
            <person name="Li M."/>
        </authorList>
    </citation>
    <scope>NUCLEOTIDE SEQUENCE [LARGE SCALE GENOMIC DNA]</scope>
    <source>
        <strain evidence="5">SpSt-853</strain>
    </source>
</reference>
<dbReference type="InterPro" id="IPR011765">
    <property type="entry name" value="Pept_M16_N"/>
</dbReference>
<organism evidence="5">
    <name type="scientific">Desulfobacca acetoxidans</name>
    <dbReference type="NCBI Taxonomy" id="60893"/>
    <lineage>
        <taxon>Bacteria</taxon>
        <taxon>Pseudomonadati</taxon>
        <taxon>Thermodesulfobacteriota</taxon>
        <taxon>Desulfobaccia</taxon>
        <taxon>Desulfobaccales</taxon>
        <taxon>Desulfobaccaceae</taxon>
        <taxon>Desulfobacca</taxon>
    </lineage>
</organism>
<evidence type="ECO:0000259" key="4">
    <source>
        <dbReference type="Pfam" id="PF05193"/>
    </source>
</evidence>
<evidence type="ECO:0000256" key="1">
    <source>
        <dbReference type="ARBA" id="ARBA00007261"/>
    </source>
</evidence>
<protein>
    <submittedName>
        <fullName evidence="5">Insulinase family protein</fullName>
    </submittedName>
</protein>
<proteinExistence type="inferred from homology"/>
<feature type="domain" description="Peptidase M16 N-terminal" evidence="3">
    <location>
        <begin position="71"/>
        <end position="209"/>
    </location>
</feature>
<gene>
    <name evidence="5" type="ORF">ENW48_05005</name>
</gene>
<evidence type="ECO:0000256" key="2">
    <source>
        <dbReference type="SAM" id="MobiDB-lite"/>
    </source>
</evidence>
<dbReference type="PANTHER" id="PTHR11851:SF49">
    <property type="entry name" value="MITOCHONDRIAL-PROCESSING PEPTIDASE SUBUNIT ALPHA"/>
    <property type="match status" value="1"/>
</dbReference>
<dbReference type="Gene3D" id="3.30.830.10">
    <property type="entry name" value="Metalloenzyme, LuxS/M16 peptidase-like"/>
    <property type="match status" value="2"/>
</dbReference>
<dbReference type="SUPFAM" id="SSF63411">
    <property type="entry name" value="LuxS/MPP-like metallohydrolase"/>
    <property type="match status" value="2"/>
</dbReference>
<dbReference type="InterPro" id="IPR011249">
    <property type="entry name" value="Metalloenz_LuxS/M16"/>
</dbReference>
<feature type="compositionally biased region" description="Basic and acidic residues" evidence="2">
    <location>
        <begin position="270"/>
        <end position="280"/>
    </location>
</feature>
<dbReference type="Pfam" id="PF00675">
    <property type="entry name" value="Peptidase_M16"/>
    <property type="match status" value="1"/>
</dbReference>
<comment type="similarity">
    <text evidence="1">Belongs to the peptidase M16 family.</text>
</comment>
<accession>A0A7C5ALF6</accession>
<dbReference type="InterPro" id="IPR050361">
    <property type="entry name" value="MPP/UQCRC_Complex"/>
</dbReference>
<comment type="caution">
    <text evidence="5">The sequence shown here is derived from an EMBL/GenBank/DDBJ whole genome shotgun (WGS) entry which is preliminary data.</text>
</comment>
<evidence type="ECO:0000259" key="3">
    <source>
        <dbReference type="Pfam" id="PF00675"/>
    </source>
</evidence>
<feature type="region of interest" description="Disordered" evidence="2">
    <location>
        <begin position="1"/>
        <end position="23"/>
    </location>
</feature>
<dbReference type="AlphaFoldDB" id="A0A7C5ALF6"/>